<sequence>MKKWLKGLSVVGLAASLLVGAASSSTVAAQGEFDGEKVTVGIVSGPAEDVWQVVVDKAAADGIEVELILFNDYVQPNIALADGSIDLNAFQHVAFLENWNEANEEDLSPVGFTFVSPMGAYSEKLTSFDELEDGATIAIPNDPTNGGRAILGLEIAGLIEVDDEAGYLPTLDDITDNPKNLEFHELDAAQLPIILPDVAAAFINLNFATDAGLSLTEDTIFVDADHPEELSEAYRNVIVAKGDNVDNPLYLQIAAYYQTVEVAQALYDTTNNGDKPAWENAPVIGEDGVVEE</sequence>
<dbReference type="Proteomes" id="UP000430975">
    <property type="component" value="Unassembled WGS sequence"/>
</dbReference>
<evidence type="ECO:0000256" key="2">
    <source>
        <dbReference type="ARBA" id="ARBA00022729"/>
    </source>
</evidence>
<dbReference type="PANTHER" id="PTHR30429">
    <property type="entry name" value="D-METHIONINE-BINDING LIPOPROTEIN METQ"/>
    <property type="match status" value="1"/>
</dbReference>
<comment type="similarity">
    <text evidence="6">Belongs to the nlpA lipoprotein family.</text>
</comment>
<comment type="subcellular location">
    <subcellularLocation>
        <location evidence="1">Membrane</location>
        <topology evidence="1">Lipid-anchor</topology>
    </subcellularLocation>
</comment>
<evidence type="ECO:0000256" key="3">
    <source>
        <dbReference type="ARBA" id="ARBA00023136"/>
    </source>
</evidence>
<dbReference type="InterPro" id="IPR004872">
    <property type="entry name" value="Lipoprotein_NlpA"/>
</dbReference>
<dbReference type="PIRSF" id="PIRSF002854">
    <property type="entry name" value="MetQ"/>
    <property type="match status" value="1"/>
</dbReference>
<evidence type="ECO:0000256" key="5">
    <source>
        <dbReference type="ARBA" id="ARBA00023288"/>
    </source>
</evidence>
<comment type="caution">
    <text evidence="8">The sequence shown here is derived from an EMBL/GenBank/DDBJ whole genome shotgun (WGS) entry which is preliminary data.</text>
</comment>
<evidence type="ECO:0000313" key="9">
    <source>
        <dbReference type="Proteomes" id="UP000430975"/>
    </source>
</evidence>
<dbReference type="EMBL" id="WJQS01000003">
    <property type="protein sequence ID" value="MRI85132.1"/>
    <property type="molecule type" value="Genomic_DNA"/>
</dbReference>
<dbReference type="Pfam" id="PF03180">
    <property type="entry name" value="Lipoprotein_9"/>
    <property type="match status" value="1"/>
</dbReference>
<keyword evidence="3" id="KW-0472">Membrane</keyword>
<evidence type="ECO:0000256" key="4">
    <source>
        <dbReference type="ARBA" id="ARBA00023139"/>
    </source>
</evidence>
<proteinExistence type="inferred from homology"/>
<organism evidence="8 9">
    <name type="scientific">Fundicoccus ignavus</name>
    <dbReference type="NCBI Taxonomy" id="2664442"/>
    <lineage>
        <taxon>Bacteria</taxon>
        <taxon>Bacillati</taxon>
        <taxon>Bacillota</taxon>
        <taxon>Bacilli</taxon>
        <taxon>Lactobacillales</taxon>
        <taxon>Aerococcaceae</taxon>
        <taxon>Fundicoccus</taxon>
    </lineage>
</organism>
<keyword evidence="4" id="KW-0564">Palmitate</keyword>
<feature type="signal peptide" evidence="7">
    <location>
        <begin position="1"/>
        <end position="28"/>
    </location>
</feature>
<dbReference type="AlphaFoldDB" id="A0A6I2GH15"/>
<evidence type="ECO:0000256" key="1">
    <source>
        <dbReference type="ARBA" id="ARBA00004635"/>
    </source>
</evidence>
<evidence type="ECO:0000256" key="7">
    <source>
        <dbReference type="SAM" id="SignalP"/>
    </source>
</evidence>
<gene>
    <name evidence="8" type="ORF">GIY09_04490</name>
</gene>
<evidence type="ECO:0000256" key="6">
    <source>
        <dbReference type="PIRNR" id="PIRNR002854"/>
    </source>
</evidence>
<keyword evidence="5 6" id="KW-0449">Lipoprotein</keyword>
<reference evidence="8 9" key="1">
    <citation type="submission" date="2019-11" db="EMBL/GenBank/DDBJ databases">
        <title>Characterisation of Fundicoccus ignavus gen. nov. sp. nov., a novel genus of the family Aerococcaceae isolated from bulk tank milk.</title>
        <authorList>
            <person name="Siebert A."/>
            <person name="Huptas C."/>
            <person name="Wenning M."/>
            <person name="Scherer S."/>
            <person name="Doll E.V."/>
        </authorList>
    </citation>
    <scope>NUCLEOTIDE SEQUENCE [LARGE SCALE GENOMIC DNA]</scope>
    <source>
        <strain evidence="8 9">WS4759</strain>
    </source>
</reference>
<evidence type="ECO:0000313" key="8">
    <source>
        <dbReference type="EMBL" id="MRI85132.1"/>
    </source>
</evidence>
<dbReference type="GO" id="GO:0016020">
    <property type="term" value="C:membrane"/>
    <property type="evidence" value="ECO:0007669"/>
    <property type="project" value="UniProtKB-SubCell"/>
</dbReference>
<accession>A0A6I2GH15</accession>
<dbReference type="PANTHER" id="PTHR30429:SF1">
    <property type="entry name" value="D-METHIONINE-BINDING LIPOPROTEIN METQ-RELATED"/>
    <property type="match status" value="1"/>
</dbReference>
<feature type="chain" id="PRO_5026207365" description="Lipoprotein" evidence="7">
    <location>
        <begin position="29"/>
        <end position="292"/>
    </location>
</feature>
<keyword evidence="2 7" id="KW-0732">Signal</keyword>
<dbReference type="SUPFAM" id="SSF53850">
    <property type="entry name" value="Periplasmic binding protein-like II"/>
    <property type="match status" value="1"/>
</dbReference>
<keyword evidence="9" id="KW-1185">Reference proteome</keyword>
<dbReference type="Gene3D" id="3.40.190.10">
    <property type="entry name" value="Periplasmic binding protein-like II"/>
    <property type="match status" value="2"/>
</dbReference>
<protein>
    <recommendedName>
        <fullName evidence="6">Lipoprotein</fullName>
    </recommendedName>
</protein>
<dbReference type="RefSeq" id="WP_153863334.1">
    <property type="nucleotide sequence ID" value="NZ_WJQS01000003.1"/>
</dbReference>
<name>A0A6I2GH15_9LACT</name>